<keyword evidence="10" id="KW-0472">Membrane</keyword>
<dbReference type="InterPro" id="IPR018922">
    <property type="entry name" value="NdhM"/>
</dbReference>
<evidence type="ECO:0000256" key="6">
    <source>
        <dbReference type="ARBA" id="ARBA00022857"/>
    </source>
</evidence>
<comment type="catalytic activity">
    <reaction evidence="13">
        <text>a plastoquinone + NADPH + (n+1) H(+)(in) = a plastoquinol + NADP(+) + n H(+)(out)</text>
        <dbReference type="Rhea" id="RHEA:42612"/>
        <dbReference type="Rhea" id="RHEA-COMP:9561"/>
        <dbReference type="Rhea" id="RHEA-COMP:9562"/>
        <dbReference type="ChEBI" id="CHEBI:15378"/>
        <dbReference type="ChEBI" id="CHEBI:17757"/>
        <dbReference type="ChEBI" id="CHEBI:57783"/>
        <dbReference type="ChEBI" id="CHEBI:58349"/>
        <dbReference type="ChEBI" id="CHEBI:62192"/>
    </reaction>
</comment>
<evidence type="ECO:0000256" key="1">
    <source>
        <dbReference type="ARBA" id="ARBA00004170"/>
    </source>
</evidence>
<evidence type="ECO:0000256" key="9">
    <source>
        <dbReference type="ARBA" id="ARBA00023027"/>
    </source>
</evidence>
<dbReference type="Proteomes" id="UP001190700">
    <property type="component" value="Unassembled WGS sequence"/>
</dbReference>
<evidence type="ECO:0000313" key="16">
    <source>
        <dbReference type="EMBL" id="KAK3246023.1"/>
    </source>
</evidence>
<comment type="similarity">
    <text evidence="2">Belongs to the NDH complex subunit M family.</text>
</comment>
<evidence type="ECO:0000256" key="2">
    <source>
        <dbReference type="ARBA" id="ARBA00009484"/>
    </source>
</evidence>
<dbReference type="EMBL" id="LGRX02032944">
    <property type="protein sequence ID" value="KAK3243358.1"/>
    <property type="molecule type" value="Genomic_DNA"/>
</dbReference>
<dbReference type="GO" id="GO:0016020">
    <property type="term" value="C:membrane"/>
    <property type="evidence" value="ECO:0007669"/>
    <property type="project" value="UniProtKB-SubCell"/>
</dbReference>
<comment type="catalytic activity">
    <reaction evidence="14">
        <text>a plastoquinone + NADH + (n+1) H(+)(in) = a plastoquinol + NAD(+) + n H(+)(out)</text>
        <dbReference type="Rhea" id="RHEA:42608"/>
        <dbReference type="Rhea" id="RHEA-COMP:9561"/>
        <dbReference type="Rhea" id="RHEA-COMP:9562"/>
        <dbReference type="ChEBI" id="CHEBI:15378"/>
        <dbReference type="ChEBI" id="CHEBI:17757"/>
        <dbReference type="ChEBI" id="CHEBI:57540"/>
        <dbReference type="ChEBI" id="CHEBI:57945"/>
        <dbReference type="ChEBI" id="CHEBI:62192"/>
    </reaction>
</comment>
<name>A0AAE0EZB6_9CHLO</name>
<organism evidence="16 17">
    <name type="scientific">Cymbomonas tetramitiformis</name>
    <dbReference type="NCBI Taxonomy" id="36881"/>
    <lineage>
        <taxon>Eukaryota</taxon>
        <taxon>Viridiplantae</taxon>
        <taxon>Chlorophyta</taxon>
        <taxon>Pyramimonadophyceae</taxon>
        <taxon>Pyramimonadales</taxon>
        <taxon>Pyramimonadaceae</taxon>
        <taxon>Cymbomonas</taxon>
    </lineage>
</organism>
<dbReference type="Pfam" id="PF10664">
    <property type="entry name" value="NdhM"/>
    <property type="match status" value="1"/>
</dbReference>
<evidence type="ECO:0000313" key="17">
    <source>
        <dbReference type="Proteomes" id="UP001190700"/>
    </source>
</evidence>
<evidence type="ECO:0000256" key="14">
    <source>
        <dbReference type="ARBA" id="ARBA00048026"/>
    </source>
</evidence>
<evidence type="ECO:0000256" key="8">
    <source>
        <dbReference type="ARBA" id="ARBA00022967"/>
    </source>
</evidence>
<comment type="caution">
    <text evidence="16">The sequence shown here is derived from an EMBL/GenBank/DDBJ whole genome shotgun (WGS) entry which is preliminary data.</text>
</comment>
<dbReference type="GO" id="GO:0048038">
    <property type="term" value="F:quinone binding"/>
    <property type="evidence" value="ECO:0007669"/>
    <property type="project" value="UniProtKB-KW"/>
</dbReference>
<reference evidence="16" key="2">
    <citation type="submission" date="2023-06" db="EMBL/GenBank/DDBJ databases">
        <title>Long-read-based genome assembly of the green algal bacterivore Cymbomonas tetramitiformis.</title>
        <authorList>
            <person name="Gyaltshen Y."/>
            <person name="Rozenberg A."/>
            <person name="Paasch A."/>
            <person name="Burns J.A."/>
            <person name="Warring S."/>
            <person name="Larson R."/>
            <person name="Maurer-Alcala X."/>
            <person name="Dacks J."/>
            <person name="Kim E."/>
        </authorList>
    </citation>
    <scope>NUCLEOTIDE SEQUENCE</scope>
    <source>
        <strain evidence="16">PLY_AMNH</strain>
    </source>
</reference>
<sequence>MAAICMGKVVPKCVDTVGVYAKRPQEKALAARKSPCSGARTAFVGHSQRLDRSLKASAYAAARELTPDEIKRNDQGGGSIGLAYQGEGGGGGWISCTTRHVHIYAGVVANGELDQSQLDKLTIDVDPDNEFIWSEEPLQKVFKKFDELVVQHKGSPLNDYTLRLIGSDLEHFMRQLLQEGDIMYNLEHRALNYSMGRPRLPVGGEEES</sequence>
<keyword evidence="17" id="KW-1185">Reference proteome</keyword>
<dbReference type="EMBL" id="LGRX02030164">
    <property type="protein sequence ID" value="KAK3246023.1"/>
    <property type="molecule type" value="Genomic_DNA"/>
</dbReference>
<gene>
    <name evidence="16" type="ORF">CYMTET_44429</name>
    <name evidence="15" type="ORF">CYMTET_46978</name>
</gene>
<reference evidence="16 17" key="1">
    <citation type="journal article" date="2015" name="Genome Biol. Evol.">
        <title>Comparative Genomics of a Bacterivorous Green Alga Reveals Evolutionary Causalities and Consequences of Phago-Mixotrophic Mode of Nutrition.</title>
        <authorList>
            <person name="Burns J.A."/>
            <person name="Paasch A."/>
            <person name="Narechania A."/>
            <person name="Kim E."/>
        </authorList>
    </citation>
    <scope>NUCLEOTIDE SEQUENCE [LARGE SCALE GENOMIC DNA]</scope>
    <source>
        <strain evidence="16">PLY_AMNH</strain>
    </source>
</reference>
<evidence type="ECO:0000256" key="3">
    <source>
        <dbReference type="ARBA" id="ARBA00011851"/>
    </source>
</evidence>
<dbReference type="AlphaFoldDB" id="A0AAE0EZB6"/>
<keyword evidence="6" id="KW-0521">NADP</keyword>
<dbReference type="PANTHER" id="PTHR36900">
    <property type="entry name" value="NAD(P)H-QUINONE OXIDOREDUCTASE SUBUNIT M, CHLOROPLASTIC"/>
    <property type="match status" value="1"/>
</dbReference>
<evidence type="ECO:0000256" key="10">
    <source>
        <dbReference type="ARBA" id="ARBA00023136"/>
    </source>
</evidence>
<keyword evidence="9" id="KW-0520">NAD</keyword>
<keyword evidence="7" id="KW-0618">Plastoquinone</keyword>
<accession>A0AAE0EZB6</accession>
<evidence type="ECO:0000256" key="7">
    <source>
        <dbReference type="ARBA" id="ARBA00022957"/>
    </source>
</evidence>
<comment type="subcellular location">
    <subcellularLocation>
        <location evidence="1">Membrane</location>
        <topology evidence="1">Peripheral membrane protein</topology>
    </subcellularLocation>
</comment>
<evidence type="ECO:0000256" key="11">
    <source>
        <dbReference type="ARBA" id="ARBA00029860"/>
    </source>
</evidence>
<keyword evidence="5" id="KW-0874">Quinone</keyword>
<keyword evidence="8" id="KW-1278">Translocase</keyword>
<evidence type="ECO:0000256" key="5">
    <source>
        <dbReference type="ARBA" id="ARBA00022719"/>
    </source>
</evidence>
<dbReference type="PANTHER" id="PTHR36900:SF1">
    <property type="entry name" value="NAD(P)H-QUINONE OXIDOREDUCTASE SUBUNIT M, CHLOROPLASTIC"/>
    <property type="match status" value="1"/>
</dbReference>
<comment type="subunit">
    <text evidence="3">Part of the chloroplast NDH complex, composed of a mixture of chloroplast and nucleus encoded subunits. Component of the NDH subcomplex A, at least composed of ndhH, ndhI, ndhJ, ndhK, ndhL, ndhM, ndhN and ndhO.</text>
</comment>
<evidence type="ECO:0000256" key="12">
    <source>
        <dbReference type="ARBA" id="ARBA00031769"/>
    </source>
</evidence>
<proteinExistence type="inferred from homology"/>
<dbReference type="GO" id="GO:0016655">
    <property type="term" value="F:oxidoreductase activity, acting on NAD(P)H, quinone or similar compound as acceptor"/>
    <property type="evidence" value="ECO:0007669"/>
    <property type="project" value="InterPro"/>
</dbReference>
<evidence type="ECO:0000256" key="4">
    <source>
        <dbReference type="ARBA" id="ARBA00017454"/>
    </source>
</evidence>
<evidence type="ECO:0000313" key="15">
    <source>
        <dbReference type="EMBL" id="KAK3243358.1"/>
    </source>
</evidence>
<evidence type="ECO:0000256" key="13">
    <source>
        <dbReference type="ARBA" id="ARBA00047726"/>
    </source>
</evidence>
<protein>
    <recommendedName>
        <fullName evidence="4">NAD(P)H-quinone oxidoreductase subunit M, chloroplastic</fullName>
    </recommendedName>
    <alternativeName>
        <fullName evidence="12">NAD(P)H dehydrogenase subunit M</fullName>
    </alternativeName>
    <alternativeName>
        <fullName evidence="11">NADH-plastoquinone oxidoreductase subunit M</fullName>
    </alternativeName>
</protein>